<evidence type="ECO:0000256" key="1">
    <source>
        <dbReference type="ARBA" id="ARBA00018370"/>
    </source>
</evidence>
<proteinExistence type="predicted"/>
<dbReference type="InterPro" id="IPR050280">
    <property type="entry name" value="OMP_Chaperone_SurA"/>
</dbReference>
<dbReference type="PANTHER" id="PTHR47637:SF1">
    <property type="entry name" value="CHAPERONE SURA"/>
    <property type="match status" value="1"/>
</dbReference>
<dbReference type="Pfam" id="PF09312">
    <property type="entry name" value="SurA_N"/>
    <property type="match status" value="1"/>
</dbReference>
<dbReference type="Gene3D" id="1.10.4030.10">
    <property type="entry name" value="Porin chaperone SurA, peptide-binding domain"/>
    <property type="match status" value="1"/>
</dbReference>
<name>A0A7W9ARZ5_9SPHN</name>
<evidence type="ECO:0000256" key="4">
    <source>
        <dbReference type="ARBA" id="ARBA00023110"/>
    </source>
</evidence>
<dbReference type="InterPro" id="IPR015391">
    <property type="entry name" value="SurA_N"/>
</dbReference>
<dbReference type="InterPro" id="IPR046357">
    <property type="entry name" value="PPIase_dom_sf"/>
</dbReference>
<dbReference type="SUPFAM" id="SSF54534">
    <property type="entry name" value="FKBP-like"/>
    <property type="match status" value="2"/>
</dbReference>
<dbReference type="EMBL" id="JACIJJ010000004">
    <property type="protein sequence ID" value="MBB5699483.1"/>
    <property type="molecule type" value="Genomic_DNA"/>
</dbReference>
<dbReference type="InterPro" id="IPR000297">
    <property type="entry name" value="PPIase_PpiC"/>
</dbReference>
<evidence type="ECO:0000313" key="13">
    <source>
        <dbReference type="Proteomes" id="UP000557739"/>
    </source>
</evidence>
<keyword evidence="4 9" id="KW-0697">Rotamase</keyword>
<keyword evidence="6 9" id="KW-0413">Isomerase</keyword>
<keyword evidence="2 10" id="KW-0732">Signal</keyword>
<organism evidence="12 13">
    <name type="scientific">Sphingomonas yantingensis</name>
    <dbReference type="NCBI Taxonomy" id="1241761"/>
    <lineage>
        <taxon>Bacteria</taxon>
        <taxon>Pseudomonadati</taxon>
        <taxon>Pseudomonadota</taxon>
        <taxon>Alphaproteobacteria</taxon>
        <taxon>Sphingomonadales</taxon>
        <taxon>Sphingomonadaceae</taxon>
        <taxon>Sphingomonas</taxon>
    </lineage>
</organism>
<feature type="domain" description="PpiC" evidence="11">
    <location>
        <begin position="201"/>
        <end position="298"/>
    </location>
</feature>
<evidence type="ECO:0000313" key="12">
    <source>
        <dbReference type="EMBL" id="MBB5699483.1"/>
    </source>
</evidence>
<gene>
    <name evidence="12" type="ORF">FHR19_002849</name>
</gene>
<dbReference type="Pfam" id="PF00639">
    <property type="entry name" value="Rotamase"/>
    <property type="match status" value="1"/>
</dbReference>
<dbReference type="PROSITE" id="PS50198">
    <property type="entry name" value="PPIC_PPIASE_2"/>
    <property type="match status" value="1"/>
</dbReference>
<evidence type="ECO:0000256" key="8">
    <source>
        <dbReference type="ARBA" id="ARBA00031484"/>
    </source>
</evidence>
<sequence>MATTFKITAGKMVAGVLLAGAAGIAVAQTVGDQAQTPAAGLNLPQNLQIFGKADPNVRKPTAIVNDAVITGTDVDQRVNMITGLRNLTIKPEERDQLRLQVLRQLIDETLQIQEAKHNDITVTPQEIEQSFARVARNFQRDPAGLRAYLVQVGSSERSLKRQIEGELAWQRLLRRRVEPFVSVGEEEVKSIIERLEQAKGTEEYNLREIYLSAPPERQAEVTEAMRAMVEKMKSGTPFEYFASNMSEASTRAVGGDLGWVRPAMLPEPLAKAAGEMQVGQIAGPVSVPGGYSLLYLVDKRTVLGADPRDAKLSLRQISVKFPAGLAQPQVQARAAQFAEATQKIQGCGNVEKVAASIGADVVDNDAIRIRDLPPQLQDIMVKLQVGQATPPFGSPEDGVRVLVLCGRDDPRVASQPSAQQIQQGLEQERVNLRAQRMLRDLRRDAIVEYR</sequence>
<evidence type="ECO:0000256" key="9">
    <source>
        <dbReference type="PROSITE-ProRule" id="PRU00278"/>
    </source>
</evidence>
<keyword evidence="3" id="KW-0574">Periplasm</keyword>
<dbReference type="Gene3D" id="3.10.50.40">
    <property type="match status" value="1"/>
</dbReference>
<protein>
    <recommendedName>
        <fullName evidence="1">Parvulin-like PPIase</fullName>
    </recommendedName>
    <alternativeName>
        <fullName evidence="7">Peptidyl-prolyl cis-trans isomerase plp</fullName>
    </alternativeName>
    <alternativeName>
        <fullName evidence="8">Rotamase plp</fullName>
    </alternativeName>
</protein>
<dbReference type="AlphaFoldDB" id="A0A7W9ARZ5"/>
<evidence type="ECO:0000259" key="11">
    <source>
        <dbReference type="PROSITE" id="PS50198"/>
    </source>
</evidence>
<evidence type="ECO:0000256" key="3">
    <source>
        <dbReference type="ARBA" id="ARBA00022764"/>
    </source>
</evidence>
<evidence type="ECO:0000256" key="10">
    <source>
        <dbReference type="SAM" id="SignalP"/>
    </source>
</evidence>
<dbReference type="Proteomes" id="UP000557739">
    <property type="component" value="Unassembled WGS sequence"/>
</dbReference>
<evidence type="ECO:0000256" key="5">
    <source>
        <dbReference type="ARBA" id="ARBA00023186"/>
    </source>
</evidence>
<dbReference type="SUPFAM" id="SSF109998">
    <property type="entry name" value="Triger factor/SurA peptide-binding domain-like"/>
    <property type="match status" value="1"/>
</dbReference>
<dbReference type="PANTHER" id="PTHR47637">
    <property type="entry name" value="CHAPERONE SURA"/>
    <property type="match status" value="1"/>
</dbReference>
<dbReference type="GO" id="GO:0003755">
    <property type="term" value="F:peptidyl-prolyl cis-trans isomerase activity"/>
    <property type="evidence" value="ECO:0007669"/>
    <property type="project" value="UniProtKB-KW"/>
</dbReference>
<evidence type="ECO:0000256" key="2">
    <source>
        <dbReference type="ARBA" id="ARBA00022729"/>
    </source>
</evidence>
<evidence type="ECO:0000256" key="6">
    <source>
        <dbReference type="ARBA" id="ARBA00023235"/>
    </source>
</evidence>
<evidence type="ECO:0000256" key="7">
    <source>
        <dbReference type="ARBA" id="ARBA00030642"/>
    </source>
</evidence>
<reference evidence="12 13" key="1">
    <citation type="submission" date="2020-08" db="EMBL/GenBank/DDBJ databases">
        <title>Genomic Encyclopedia of Type Strains, Phase IV (KMG-IV): sequencing the most valuable type-strain genomes for metagenomic binning, comparative biology and taxonomic classification.</title>
        <authorList>
            <person name="Goeker M."/>
        </authorList>
    </citation>
    <scope>NUCLEOTIDE SEQUENCE [LARGE SCALE GENOMIC DNA]</scope>
    <source>
        <strain evidence="12 13">DSM 27244</strain>
    </source>
</reference>
<accession>A0A7W9ARZ5</accession>
<dbReference type="InterPro" id="IPR027304">
    <property type="entry name" value="Trigger_fact/SurA_dom_sf"/>
</dbReference>
<feature type="chain" id="PRO_5030608991" description="Parvulin-like PPIase" evidence="10">
    <location>
        <begin position="28"/>
        <end position="450"/>
    </location>
</feature>
<comment type="caution">
    <text evidence="12">The sequence shown here is derived from an EMBL/GenBank/DDBJ whole genome shotgun (WGS) entry which is preliminary data.</text>
</comment>
<keyword evidence="13" id="KW-1185">Reference proteome</keyword>
<keyword evidence="5" id="KW-0143">Chaperone</keyword>
<feature type="signal peptide" evidence="10">
    <location>
        <begin position="1"/>
        <end position="27"/>
    </location>
</feature>